<sequence length="402" mass="43252">MPAHARPGRPWITTMTRRDPGEGHRPATSLELLFDLTFVVAVAQAAKNLEHAITEDHTPTGTVAYLMTFAAIWWAWMLFTWFANFFDTDDVPYRLLTIVQIAGSLGLAAGIPAMANLDFRVAVISYVVMRTAYIAQWIRARRHTTDPLRTVATRTIILNGICQLGWIAFLAVPKAWIIPAWIIWFAFDIATPALAGWDARTGGHTGHLVERYGLFTIIVLGETITAATMAITAGLDKGGHLIELLVLAGGGLVTCFAIWWLYFDYQTNTAPAGKRWQQYLWGYGHLLVFAAVAAVGAGLALAAEHIAEAGHHTRPSAWILGGAITVPAAVFLGMSALFDSIAEANCDWVRVRLLAAGALAVLAATALAPTAGLPLTAVATGAILAVLVAIEVTGAHRRTRTA</sequence>
<dbReference type="Proteomes" id="UP000548476">
    <property type="component" value="Unassembled WGS sequence"/>
</dbReference>
<reference evidence="3 4" key="1">
    <citation type="submission" date="2020-08" db="EMBL/GenBank/DDBJ databases">
        <title>Genomic Encyclopedia of Type Strains, Phase IV (KMG-IV): sequencing the most valuable type-strain genomes for metagenomic binning, comparative biology and taxonomic classification.</title>
        <authorList>
            <person name="Goeker M."/>
        </authorList>
    </citation>
    <scope>NUCLEOTIDE SEQUENCE [LARGE SCALE GENOMIC DNA]</scope>
    <source>
        <strain evidence="3 4">YIM 65646</strain>
    </source>
</reference>
<keyword evidence="2" id="KW-0472">Membrane</keyword>
<evidence type="ECO:0000313" key="3">
    <source>
        <dbReference type="EMBL" id="MBB6033813.1"/>
    </source>
</evidence>
<keyword evidence="4" id="KW-1185">Reference proteome</keyword>
<feature type="region of interest" description="Disordered" evidence="1">
    <location>
        <begin position="1"/>
        <end position="24"/>
    </location>
</feature>
<feature type="transmembrane region" description="Helical" evidence="2">
    <location>
        <begin position="349"/>
        <end position="367"/>
    </location>
</feature>
<feature type="transmembrane region" description="Helical" evidence="2">
    <location>
        <begin position="151"/>
        <end position="172"/>
    </location>
</feature>
<feature type="transmembrane region" description="Helical" evidence="2">
    <location>
        <begin position="95"/>
        <end position="115"/>
    </location>
</feature>
<evidence type="ECO:0000256" key="2">
    <source>
        <dbReference type="SAM" id="Phobius"/>
    </source>
</evidence>
<keyword evidence="2" id="KW-0812">Transmembrane</keyword>
<proteinExistence type="predicted"/>
<feature type="transmembrane region" description="Helical" evidence="2">
    <location>
        <begin position="212"/>
        <end position="235"/>
    </location>
</feature>
<dbReference type="PANTHER" id="PTHR36840">
    <property type="entry name" value="BLL5714 PROTEIN"/>
    <property type="match status" value="1"/>
</dbReference>
<dbReference type="EMBL" id="JACHGT010000003">
    <property type="protein sequence ID" value="MBB6033813.1"/>
    <property type="molecule type" value="Genomic_DNA"/>
</dbReference>
<keyword evidence="2" id="KW-1133">Transmembrane helix</keyword>
<feature type="transmembrane region" description="Helical" evidence="2">
    <location>
        <begin position="178"/>
        <end position="200"/>
    </location>
</feature>
<feature type="transmembrane region" description="Helical" evidence="2">
    <location>
        <begin position="241"/>
        <end position="262"/>
    </location>
</feature>
<feature type="transmembrane region" description="Helical" evidence="2">
    <location>
        <begin position="63"/>
        <end position="83"/>
    </location>
</feature>
<feature type="transmembrane region" description="Helical" evidence="2">
    <location>
        <begin position="373"/>
        <end position="390"/>
    </location>
</feature>
<organism evidence="3 4">
    <name type="scientific">Phytomonospora endophytica</name>
    <dbReference type="NCBI Taxonomy" id="714109"/>
    <lineage>
        <taxon>Bacteria</taxon>
        <taxon>Bacillati</taxon>
        <taxon>Actinomycetota</taxon>
        <taxon>Actinomycetes</taxon>
        <taxon>Micromonosporales</taxon>
        <taxon>Micromonosporaceae</taxon>
        <taxon>Phytomonospora</taxon>
    </lineage>
</organism>
<gene>
    <name evidence="3" type="ORF">HNR73_001663</name>
</gene>
<feature type="transmembrane region" description="Helical" evidence="2">
    <location>
        <begin position="315"/>
        <end position="337"/>
    </location>
</feature>
<feature type="transmembrane region" description="Helical" evidence="2">
    <location>
        <begin position="283"/>
        <end position="303"/>
    </location>
</feature>
<comment type="caution">
    <text evidence="3">The sequence shown here is derived from an EMBL/GenBank/DDBJ whole genome shotgun (WGS) entry which is preliminary data.</text>
</comment>
<dbReference type="Pfam" id="PF06772">
    <property type="entry name" value="LtrA"/>
    <property type="match status" value="1"/>
</dbReference>
<dbReference type="InterPro" id="IPR010640">
    <property type="entry name" value="Low_temperature_requirement_A"/>
</dbReference>
<accession>A0A841FFN7</accession>
<dbReference type="RefSeq" id="WP_184786672.1">
    <property type="nucleotide sequence ID" value="NZ_BONT01000013.1"/>
</dbReference>
<evidence type="ECO:0000313" key="4">
    <source>
        <dbReference type="Proteomes" id="UP000548476"/>
    </source>
</evidence>
<dbReference type="PANTHER" id="PTHR36840:SF1">
    <property type="entry name" value="BLL5714 PROTEIN"/>
    <property type="match status" value="1"/>
</dbReference>
<dbReference type="AlphaFoldDB" id="A0A841FFN7"/>
<protein>
    <submittedName>
        <fullName evidence="3">Low temperature requirement protein LtrA</fullName>
    </submittedName>
</protein>
<evidence type="ECO:0000256" key="1">
    <source>
        <dbReference type="SAM" id="MobiDB-lite"/>
    </source>
</evidence>
<name>A0A841FFN7_9ACTN</name>